<evidence type="ECO:0000256" key="1">
    <source>
        <dbReference type="ARBA" id="ARBA00002378"/>
    </source>
</evidence>
<reference evidence="11 12" key="1">
    <citation type="submission" date="2018-12" db="EMBL/GenBank/DDBJ databases">
        <title>Rubrispira sanarue gen. nov., sp., nov., a member of the order Silvanigrellales, isolated from a brackish lake in Hamamatsu Japan.</title>
        <authorList>
            <person name="Maejima Y."/>
            <person name="Iino T."/>
            <person name="Muraguchi Y."/>
            <person name="Fukuda K."/>
            <person name="Nojiri H."/>
            <person name="Ohkuma M."/>
            <person name="Moriuchi R."/>
            <person name="Dohra H."/>
            <person name="Kimbara K."/>
            <person name="Shintani M."/>
        </authorList>
    </citation>
    <scope>NUCLEOTIDE SEQUENCE [LARGE SCALE GENOMIC DNA]</scope>
    <source>
        <strain evidence="11 12">RF1110005</strain>
    </source>
</reference>
<keyword evidence="12" id="KW-1185">Reference proteome</keyword>
<comment type="catalytic activity">
    <reaction evidence="10">
        <text>a quinone + NADH + 5 H(+)(in) = a quinol + NAD(+) + 4 H(+)(out)</text>
        <dbReference type="Rhea" id="RHEA:57888"/>
        <dbReference type="ChEBI" id="CHEBI:15378"/>
        <dbReference type="ChEBI" id="CHEBI:24646"/>
        <dbReference type="ChEBI" id="CHEBI:57540"/>
        <dbReference type="ChEBI" id="CHEBI:57945"/>
        <dbReference type="ChEBI" id="CHEBI:132124"/>
    </reaction>
</comment>
<dbReference type="InterPro" id="IPR039428">
    <property type="entry name" value="NUOK/Mnh_C1-like"/>
</dbReference>
<comment type="subcellular location">
    <subcellularLocation>
        <location evidence="10">Cell membrane</location>
        <topology evidence="10">Multi-pass membrane protein</topology>
    </subcellularLocation>
    <subcellularLocation>
        <location evidence="2">Membrane</location>
        <topology evidence="2">Multi-pass membrane protein</topology>
    </subcellularLocation>
</comment>
<dbReference type="GO" id="GO:0050136">
    <property type="term" value="F:NADH dehydrogenase (quinone) (non-electrogenic) activity"/>
    <property type="evidence" value="ECO:0007669"/>
    <property type="project" value="UniProtKB-UniRule"/>
</dbReference>
<evidence type="ECO:0000256" key="7">
    <source>
        <dbReference type="ARBA" id="ARBA00022967"/>
    </source>
</evidence>
<name>A0A4P2VQR5_FLUSA</name>
<evidence type="ECO:0000256" key="4">
    <source>
        <dbReference type="ARBA" id="ARBA00022448"/>
    </source>
</evidence>
<dbReference type="FunFam" id="1.10.287.3510:FF:000001">
    <property type="entry name" value="NADH-quinone oxidoreductase subunit K"/>
    <property type="match status" value="1"/>
</dbReference>
<feature type="transmembrane region" description="Helical" evidence="10">
    <location>
        <begin position="6"/>
        <end position="24"/>
    </location>
</feature>
<dbReference type="Gene3D" id="1.10.287.3510">
    <property type="match status" value="1"/>
</dbReference>
<evidence type="ECO:0000313" key="11">
    <source>
        <dbReference type="EMBL" id="BBH54429.1"/>
    </source>
</evidence>
<evidence type="ECO:0000256" key="6">
    <source>
        <dbReference type="ARBA" id="ARBA00022719"/>
    </source>
</evidence>
<evidence type="ECO:0000256" key="5">
    <source>
        <dbReference type="ARBA" id="ARBA00022692"/>
    </source>
</evidence>
<keyword evidence="4 10" id="KW-0813">Transport</keyword>
<evidence type="ECO:0000256" key="9">
    <source>
        <dbReference type="ARBA" id="ARBA00023136"/>
    </source>
</evidence>
<keyword evidence="5 10" id="KW-0812">Transmembrane</keyword>
<dbReference type="AlphaFoldDB" id="A0A4P2VQR5"/>
<comment type="function">
    <text evidence="1 10">NDH-1 shuttles electrons from NADH, via FMN and iron-sulfur (Fe-S) centers, to quinones in the respiratory chain. The immediate electron acceptor for the enzyme in this species is believed to be ubiquinone. Couples the redox reaction to proton translocation (for every two electrons transferred, four hydrogen ions are translocated across the cytoplasmic membrane), and thus conserves the redox energy in a proton gradient.</text>
</comment>
<dbReference type="GO" id="GO:0030964">
    <property type="term" value="C:NADH dehydrogenase complex"/>
    <property type="evidence" value="ECO:0007669"/>
    <property type="project" value="TreeGrafter"/>
</dbReference>
<dbReference type="NCBIfam" id="NF004320">
    <property type="entry name" value="PRK05715.1-2"/>
    <property type="match status" value="1"/>
</dbReference>
<dbReference type="RefSeq" id="WP_216678690.1">
    <property type="nucleotide sequence ID" value="NZ_AP019368.1"/>
</dbReference>
<dbReference type="PANTHER" id="PTHR11434">
    <property type="entry name" value="NADH-UBIQUINONE OXIDOREDUCTASE SUBUNIT ND4L"/>
    <property type="match status" value="1"/>
</dbReference>
<keyword evidence="10" id="KW-0520">NAD</keyword>
<dbReference type="EC" id="7.1.1.-" evidence="10"/>
<dbReference type="GO" id="GO:0005886">
    <property type="term" value="C:plasma membrane"/>
    <property type="evidence" value="ECO:0007669"/>
    <property type="project" value="UniProtKB-SubCell"/>
</dbReference>
<gene>
    <name evidence="10" type="primary">nuoK</name>
    <name evidence="11" type="ORF">JCM31447_28940</name>
</gene>
<dbReference type="GO" id="GO:0042773">
    <property type="term" value="P:ATP synthesis coupled electron transport"/>
    <property type="evidence" value="ECO:0007669"/>
    <property type="project" value="InterPro"/>
</dbReference>
<sequence>MMPSLPELGIYFSLLLFIVGIFGVMFRKNIIFMMLSVEIMLNAANLAFISASTLTNTIDGQVVMFFVMAVAACEAGIGLALIISLYRAKSSIEIDDLRMLRG</sequence>
<dbReference type="GO" id="GO:0048038">
    <property type="term" value="F:quinone binding"/>
    <property type="evidence" value="ECO:0007669"/>
    <property type="project" value="UniProtKB-KW"/>
</dbReference>
<dbReference type="KEGG" id="sbf:JCM31447_28940"/>
<evidence type="ECO:0000256" key="2">
    <source>
        <dbReference type="ARBA" id="ARBA00004141"/>
    </source>
</evidence>
<protein>
    <recommendedName>
        <fullName evidence="10">NADH-quinone oxidoreductase subunit K</fullName>
        <ecNumber evidence="10">7.1.1.-</ecNumber>
    </recommendedName>
    <alternativeName>
        <fullName evidence="10">NADH dehydrogenase I subunit K</fullName>
    </alternativeName>
    <alternativeName>
        <fullName evidence="10">NDH-1 subunit K</fullName>
    </alternativeName>
</protein>
<comment type="subunit">
    <text evidence="10">NDH-1 is composed of 14 different subunits. Subunits NuoA, H, J, K, L, M, N constitute the membrane sector of the complex.</text>
</comment>
<keyword evidence="9 10" id="KW-0472">Membrane</keyword>
<evidence type="ECO:0000256" key="3">
    <source>
        <dbReference type="ARBA" id="ARBA00010519"/>
    </source>
</evidence>
<keyword evidence="8 10" id="KW-1133">Transmembrane helix</keyword>
<dbReference type="EMBL" id="AP019368">
    <property type="protein sequence ID" value="BBH54429.1"/>
    <property type="molecule type" value="Genomic_DNA"/>
</dbReference>
<dbReference type="InterPro" id="IPR001133">
    <property type="entry name" value="NADH_UbQ_OxRdtase_chain4L/K"/>
</dbReference>
<feature type="transmembrane region" description="Helical" evidence="10">
    <location>
        <begin position="31"/>
        <end position="51"/>
    </location>
</feature>
<dbReference type="Pfam" id="PF00420">
    <property type="entry name" value="Oxidored_q2"/>
    <property type="match status" value="1"/>
</dbReference>
<comment type="similarity">
    <text evidence="3 10">Belongs to the complex I subunit 4L family.</text>
</comment>
<dbReference type="PANTHER" id="PTHR11434:SF16">
    <property type="entry name" value="NADH-UBIQUINONE OXIDOREDUCTASE CHAIN 4L"/>
    <property type="match status" value="1"/>
</dbReference>
<dbReference type="HAMAP" id="MF_01456">
    <property type="entry name" value="NDH1_NuoK"/>
    <property type="match status" value="1"/>
</dbReference>
<keyword evidence="10" id="KW-1003">Cell membrane</keyword>
<evidence type="ECO:0000256" key="10">
    <source>
        <dbReference type="HAMAP-Rule" id="MF_01456"/>
    </source>
</evidence>
<dbReference type="Proteomes" id="UP000291236">
    <property type="component" value="Chromosome"/>
</dbReference>
<feature type="transmembrane region" description="Helical" evidence="10">
    <location>
        <begin position="63"/>
        <end position="86"/>
    </location>
</feature>
<keyword evidence="10" id="KW-0830">Ubiquinone</keyword>
<evidence type="ECO:0000313" key="12">
    <source>
        <dbReference type="Proteomes" id="UP000291236"/>
    </source>
</evidence>
<organism evidence="11 12">
    <name type="scientific">Fluviispira sanaruensis</name>
    <dbReference type="NCBI Taxonomy" id="2493639"/>
    <lineage>
        <taxon>Bacteria</taxon>
        <taxon>Pseudomonadati</taxon>
        <taxon>Bdellovibrionota</taxon>
        <taxon>Oligoflexia</taxon>
        <taxon>Silvanigrellales</taxon>
        <taxon>Silvanigrellaceae</taxon>
        <taxon>Fluviispira</taxon>
    </lineage>
</organism>
<keyword evidence="7 10" id="KW-1278">Translocase</keyword>
<keyword evidence="6 10" id="KW-0874">Quinone</keyword>
<proteinExistence type="inferred from homology"/>
<accession>A0A4P2VQR5</accession>
<evidence type="ECO:0000256" key="8">
    <source>
        <dbReference type="ARBA" id="ARBA00022989"/>
    </source>
</evidence>